<comment type="caution">
    <text evidence="8">The sequence shown here is derived from an EMBL/GenBank/DDBJ whole genome shotgun (WGS) entry which is preliminary data.</text>
</comment>
<comment type="subcellular location">
    <subcellularLocation>
        <location evidence="1">Cell outer membrane</location>
    </subcellularLocation>
</comment>
<dbReference type="Proteomes" id="UP000244450">
    <property type="component" value="Unassembled WGS sequence"/>
</dbReference>
<organism evidence="8 9">
    <name type="scientific">Chitinophaga parva</name>
    <dbReference type="NCBI Taxonomy" id="2169414"/>
    <lineage>
        <taxon>Bacteria</taxon>
        <taxon>Pseudomonadati</taxon>
        <taxon>Bacteroidota</taxon>
        <taxon>Chitinophagia</taxon>
        <taxon>Chitinophagales</taxon>
        <taxon>Chitinophagaceae</taxon>
        <taxon>Chitinophaga</taxon>
    </lineage>
</organism>
<dbReference type="AlphaFoldDB" id="A0A2T7BP67"/>
<evidence type="ECO:0000256" key="5">
    <source>
        <dbReference type="ARBA" id="ARBA00023237"/>
    </source>
</evidence>
<keyword evidence="3" id="KW-0732">Signal</keyword>
<reference evidence="8 9" key="1">
    <citation type="submission" date="2018-04" db="EMBL/GenBank/DDBJ databases">
        <title>Chitinophaga fuyangensis sp. nov., isolated from soil in a chemical factory.</title>
        <authorList>
            <person name="Chen K."/>
        </authorList>
    </citation>
    <scope>NUCLEOTIDE SEQUENCE [LARGE SCALE GENOMIC DNA]</scope>
    <source>
        <strain evidence="8 9">LY-1</strain>
    </source>
</reference>
<gene>
    <name evidence="8" type="ORF">DCC81_08505</name>
</gene>
<sequence>MKYIMRILYTLVFGGLMIGVTGCNKYLDAKPSNFFEVPVTLDDCQSLMDDEQTMNTGFSADGEASADNFYLDETEISIFSGYPFLSLYLWQPDVYASKPTQNVWGNLYKAVLQSNVVLETLNNVRRDNANSVTFDNVKGSALFFRGYVFLKLLSMYSKGYNEATKEQDLGIPLRLSSDFNSVSVRSSVSESYKQVVSDLTVAASLLSEGKPSVFERPSRRAAFGALAEVYLVMHQYEKAELYADSCLKIGSKLIDYNQFDTTSDVPFPSYNDEVIINLLSDVQGFYTGYYDVDTSLLKSYDVTDLRKQLFFQRTSDSTFSFKGSYYASGYFFSGIAVDEIYLIRAECRIRLGKVQDGIDDLNTLLVKRYIEGTFTPYKATDASTSLSLVLQERRKELVFRDLRWSDIKRLNLDGENIGISRMVNNQPLVLKPNENRFAIAIPAREITISGMQQNPR</sequence>
<dbReference type="Gene3D" id="1.25.40.900">
    <property type="match status" value="1"/>
</dbReference>
<evidence type="ECO:0000259" key="7">
    <source>
        <dbReference type="Pfam" id="PF14322"/>
    </source>
</evidence>
<evidence type="ECO:0000313" key="8">
    <source>
        <dbReference type="EMBL" id="PUZ29475.1"/>
    </source>
</evidence>
<evidence type="ECO:0000256" key="2">
    <source>
        <dbReference type="ARBA" id="ARBA00006275"/>
    </source>
</evidence>
<evidence type="ECO:0000256" key="4">
    <source>
        <dbReference type="ARBA" id="ARBA00023136"/>
    </source>
</evidence>
<dbReference type="Pfam" id="PF07980">
    <property type="entry name" value="SusD_RagB"/>
    <property type="match status" value="1"/>
</dbReference>
<proteinExistence type="inferred from homology"/>
<dbReference type="EMBL" id="QCYK01000001">
    <property type="protein sequence ID" value="PUZ29475.1"/>
    <property type="molecule type" value="Genomic_DNA"/>
</dbReference>
<evidence type="ECO:0000259" key="6">
    <source>
        <dbReference type="Pfam" id="PF07980"/>
    </source>
</evidence>
<dbReference type="Gene3D" id="1.25.40.390">
    <property type="match status" value="1"/>
</dbReference>
<protein>
    <recommendedName>
        <fullName evidence="10">RagB/SusD family nutrient uptake outer membrane protein</fullName>
    </recommendedName>
</protein>
<dbReference type="OrthoDB" id="653598at2"/>
<evidence type="ECO:0000313" key="9">
    <source>
        <dbReference type="Proteomes" id="UP000244450"/>
    </source>
</evidence>
<dbReference type="PROSITE" id="PS51257">
    <property type="entry name" value="PROKAR_LIPOPROTEIN"/>
    <property type="match status" value="1"/>
</dbReference>
<keyword evidence="4" id="KW-0472">Membrane</keyword>
<evidence type="ECO:0000256" key="3">
    <source>
        <dbReference type="ARBA" id="ARBA00022729"/>
    </source>
</evidence>
<dbReference type="Pfam" id="PF14322">
    <property type="entry name" value="SusD-like_3"/>
    <property type="match status" value="1"/>
</dbReference>
<name>A0A2T7BP67_9BACT</name>
<dbReference type="GO" id="GO:0009279">
    <property type="term" value="C:cell outer membrane"/>
    <property type="evidence" value="ECO:0007669"/>
    <property type="project" value="UniProtKB-SubCell"/>
</dbReference>
<keyword evidence="9" id="KW-1185">Reference proteome</keyword>
<accession>A0A2T7BP67</accession>
<feature type="domain" description="RagB/SusD" evidence="6">
    <location>
        <begin position="339"/>
        <end position="413"/>
    </location>
</feature>
<keyword evidence="5" id="KW-0998">Cell outer membrane</keyword>
<dbReference type="SUPFAM" id="SSF48452">
    <property type="entry name" value="TPR-like"/>
    <property type="match status" value="1"/>
</dbReference>
<comment type="similarity">
    <text evidence="2">Belongs to the SusD family.</text>
</comment>
<evidence type="ECO:0000256" key="1">
    <source>
        <dbReference type="ARBA" id="ARBA00004442"/>
    </source>
</evidence>
<feature type="domain" description="SusD-like N-terminal" evidence="7">
    <location>
        <begin position="25"/>
        <end position="231"/>
    </location>
</feature>
<dbReference type="InterPro" id="IPR033985">
    <property type="entry name" value="SusD-like_N"/>
</dbReference>
<evidence type="ECO:0008006" key="10">
    <source>
        <dbReference type="Google" id="ProtNLM"/>
    </source>
</evidence>
<dbReference type="InterPro" id="IPR011990">
    <property type="entry name" value="TPR-like_helical_dom_sf"/>
</dbReference>
<dbReference type="Gene3D" id="2.20.20.130">
    <property type="match status" value="1"/>
</dbReference>
<dbReference type="InterPro" id="IPR012944">
    <property type="entry name" value="SusD_RagB_dom"/>
</dbReference>